<keyword evidence="2" id="KW-0121">Carboxypeptidase</keyword>
<name>X6N4W4_RETFI</name>
<dbReference type="EMBL" id="ASPP01012082">
    <property type="protein sequence ID" value="ETO20943.1"/>
    <property type="molecule type" value="Genomic_DNA"/>
</dbReference>
<dbReference type="OMA" id="HVENEAW"/>
<gene>
    <name evidence="6" type="ORF">RFI_16260</name>
</gene>
<sequence>MRNKERTGRQGGEEKKVCFQCKNCTHSTTAPSVISETTYNQMVKHIPQCQADIQQCNNDGSNNVCDDAENYCNTYEIEPVTATGVNPYDLRIPCGTSNLCYNFTNIDVWLNNATVQKQLGVNVKWNSCNNAPHIALNADWVKEYQQKIPPMLASGIRGLIYAGDQDFICNWLGNKAWTLQMTWDHETDFDNAPDKPWNPDGTERGIIRTAYNFTFLQVFQAGHMVPMDQPVSALDMVKAYLSDTLGY</sequence>
<keyword evidence="7" id="KW-1185">Reference proteome</keyword>
<dbReference type="Pfam" id="PF00450">
    <property type="entry name" value="Peptidase_S10"/>
    <property type="match status" value="1"/>
</dbReference>
<dbReference type="InterPro" id="IPR029058">
    <property type="entry name" value="AB_hydrolase_fold"/>
</dbReference>
<dbReference type="Proteomes" id="UP000023152">
    <property type="component" value="Unassembled WGS sequence"/>
</dbReference>
<evidence type="ECO:0000256" key="4">
    <source>
        <dbReference type="ARBA" id="ARBA00022801"/>
    </source>
</evidence>
<evidence type="ECO:0000256" key="5">
    <source>
        <dbReference type="ARBA" id="ARBA00023180"/>
    </source>
</evidence>
<dbReference type="GO" id="GO:0006508">
    <property type="term" value="P:proteolysis"/>
    <property type="evidence" value="ECO:0007669"/>
    <property type="project" value="UniProtKB-KW"/>
</dbReference>
<comment type="caution">
    <text evidence="6">The sequence shown here is derived from an EMBL/GenBank/DDBJ whole genome shotgun (WGS) entry which is preliminary data.</text>
</comment>
<dbReference type="PROSITE" id="PS00560">
    <property type="entry name" value="CARBOXYPEPT_SER_HIS"/>
    <property type="match status" value="1"/>
</dbReference>
<proteinExistence type="inferred from homology"/>
<organism evidence="6 7">
    <name type="scientific">Reticulomyxa filosa</name>
    <dbReference type="NCBI Taxonomy" id="46433"/>
    <lineage>
        <taxon>Eukaryota</taxon>
        <taxon>Sar</taxon>
        <taxon>Rhizaria</taxon>
        <taxon>Retaria</taxon>
        <taxon>Foraminifera</taxon>
        <taxon>Monothalamids</taxon>
        <taxon>Reticulomyxidae</taxon>
        <taxon>Reticulomyxa</taxon>
    </lineage>
</organism>
<dbReference type="PANTHER" id="PTHR11802:SF113">
    <property type="entry name" value="SERINE CARBOXYPEPTIDASE CTSA-4.1"/>
    <property type="match status" value="1"/>
</dbReference>
<evidence type="ECO:0000313" key="6">
    <source>
        <dbReference type="EMBL" id="ETO20943.1"/>
    </source>
</evidence>
<dbReference type="GO" id="GO:0004185">
    <property type="term" value="F:serine-type carboxypeptidase activity"/>
    <property type="evidence" value="ECO:0007669"/>
    <property type="project" value="InterPro"/>
</dbReference>
<dbReference type="InterPro" id="IPR033124">
    <property type="entry name" value="Ser_caboxypep_his_AS"/>
</dbReference>
<keyword evidence="5" id="KW-0325">Glycoprotein</keyword>
<evidence type="ECO:0000256" key="2">
    <source>
        <dbReference type="ARBA" id="ARBA00022645"/>
    </source>
</evidence>
<dbReference type="SUPFAM" id="SSF53474">
    <property type="entry name" value="alpha/beta-Hydrolases"/>
    <property type="match status" value="1"/>
</dbReference>
<accession>X6N4W4</accession>
<dbReference type="Gene3D" id="3.40.50.1820">
    <property type="entry name" value="alpha/beta hydrolase"/>
    <property type="match status" value="1"/>
</dbReference>
<reference evidence="6 7" key="1">
    <citation type="journal article" date="2013" name="Curr. Biol.">
        <title>The Genome of the Foraminiferan Reticulomyxa filosa.</title>
        <authorList>
            <person name="Glockner G."/>
            <person name="Hulsmann N."/>
            <person name="Schleicher M."/>
            <person name="Noegel A.A."/>
            <person name="Eichinger L."/>
            <person name="Gallinger C."/>
            <person name="Pawlowski J."/>
            <person name="Sierra R."/>
            <person name="Euteneuer U."/>
            <person name="Pillet L."/>
            <person name="Moustafa A."/>
            <person name="Platzer M."/>
            <person name="Groth M."/>
            <person name="Szafranski K."/>
            <person name="Schliwa M."/>
        </authorList>
    </citation>
    <scope>NUCLEOTIDE SEQUENCE [LARGE SCALE GENOMIC DNA]</scope>
</reference>
<comment type="similarity">
    <text evidence="1">Belongs to the peptidase S10 family.</text>
</comment>
<dbReference type="AlphaFoldDB" id="X6N4W4"/>
<evidence type="ECO:0000256" key="3">
    <source>
        <dbReference type="ARBA" id="ARBA00022670"/>
    </source>
</evidence>
<evidence type="ECO:0000256" key="1">
    <source>
        <dbReference type="ARBA" id="ARBA00009431"/>
    </source>
</evidence>
<keyword evidence="4" id="KW-0378">Hydrolase</keyword>
<protein>
    <submittedName>
        <fullName evidence="6">Uncharacterized protein</fullName>
    </submittedName>
</protein>
<dbReference type="PANTHER" id="PTHR11802">
    <property type="entry name" value="SERINE PROTEASE FAMILY S10 SERINE CARBOXYPEPTIDASE"/>
    <property type="match status" value="1"/>
</dbReference>
<evidence type="ECO:0000313" key="7">
    <source>
        <dbReference type="Proteomes" id="UP000023152"/>
    </source>
</evidence>
<keyword evidence="3" id="KW-0645">Protease</keyword>
<dbReference type="OrthoDB" id="443318at2759"/>
<dbReference type="InterPro" id="IPR001563">
    <property type="entry name" value="Peptidase_S10"/>
</dbReference>